<evidence type="ECO:0000313" key="2">
    <source>
        <dbReference type="EMBL" id="BAW82580.1"/>
    </source>
</evidence>
<name>A0AAD1FKW7_RICJA</name>
<evidence type="ECO:0000313" key="4">
    <source>
        <dbReference type="Proteomes" id="UP000258667"/>
    </source>
</evidence>
<dbReference type="EMBL" id="AP017602">
    <property type="protein sequence ID" value="BAW82580.1"/>
    <property type="molecule type" value="Genomic_DNA"/>
</dbReference>
<sequence>MYIEPDLLSKIIKSVKESAKYEKDYYNTRITELNKELISVKNSLDKLRIRSKLLEGIFTNEEYEEDKYKLTTRRDKVMLEIAEHNKGDDYFTEKMIDVLNLVANAHQYFVLSNAEGKRRLIKTVFSIKLTGNKLDFMLHSPFDAFVKLSKIEKWLPGPDSNQRPNG</sequence>
<protein>
    <submittedName>
        <fullName evidence="1">Recombinase RecB</fullName>
    </submittedName>
</protein>
<keyword evidence="4" id="KW-1185">Reference proteome</keyword>
<dbReference type="Proteomes" id="UP000217846">
    <property type="component" value="Chromosome"/>
</dbReference>
<reference evidence="2 3" key="1">
    <citation type="journal article" date="2017" name="Genome Biol. Evol.">
        <title>Extremely Low Genomic Diversity of Rickettsia japonica Distributed in Japan.</title>
        <authorList>
            <person name="Akter A."/>
            <person name="Ooka T."/>
            <person name="Gotoh Y."/>
            <person name="Yamamoto S."/>
            <person name="Fujita H."/>
            <person name="Terasoma F."/>
            <person name="Kida K."/>
            <person name="Taira M."/>
            <person name="Nakadouzono F."/>
            <person name="Gokuden M."/>
            <person name="Hirano M."/>
            <person name="Miyashiro M."/>
            <person name="Inari K."/>
            <person name="Shimazu Y."/>
            <person name="Tabara K."/>
            <person name="Toyoda A."/>
            <person name="Yoshimura D."/>
            <person name="Itoh T."/>
            <person name="Kitano T."/>
            <person name="Sato M.P."/>
            <person name="Katsura K."/>
            <person name="Mondal S.I."/>
            <person name="Ogura Y."/>
            <person name="Ando S."/>
            <person name="Hayashi T."/>
        </authorList>
    </citation>
    <scope>NUCLEOTIDE SEQUENCE [LARGE SCALE GENOMIC DNA]</scope>
    <source>
        <strain evidence="2 3">YH_M</strain>
    </source>
</reference>
<dbReference type="EMBL" id="CP032049">
    <property type="protein sequence ID" value="AXU07118.1"/>
    <property type="molecule type" value="Genomic_DNA"/>
</dbReference>
<reference evidence="1 4" key="2">
    <citation type="submission" date="2018-08" db="EMBL/GenBank/DDBJ databases">
        <title>Complete genomic DNA sequence of Rickettsia japonica in China.</title>
        <authorList>
            <person name="Lu Q."/>
            <person name="Li C."/>
        </authorList>
    </citation>
    <scope>NUCLEOTIDE SEQUENCE [LARGE SCALE GENOMIC DNA]</scope>
    <source>
        <strain evidence="1 4">LA4/2015</strain>
    </source>
</reference>
<accession>A0AAD1FKW7</accession>
<proteinExistence type="predicted"/>
<gene>
    <name evidence="1" type="ORF">D0Z68_02160</name>
    <name evidence="2" type="ORF">RJYHM_0336</name>
</gene>
<evidence type="ECO:0000313" key="3">
    <source>
        <dbReference type="Proteomes" id="UP000217846"/>
    </source>
</evidence>
<organism evidence="2 3">
    <name type="scientific">Rickettsia japonica</name>
    <dbReference type="NCBI Taxonomy" id="35790"/>
    <lineage>
        <taxon>Bacteria</taxon>
        <taxon>Pseudomonadati</taxon>
        <taxon>Pseudomonadota</taxon>
        <taxon>Alphaproteobacteria</taxon>
        <taxon>Rickettsiales</taxon>
        <taxon>Rickettsiaceae</taxon>
        <taxon>Rickettsieae</taxon>
        <taxon>Rickettsia</taxon>
        <taxon>spotted fever group</taxon>
    </lineage>
</organism>
<evidence type="ECO:0000313" key="1">
    <source>
        <dbReference type="EMBL" id="AXU07118.1"/>
    </source>
</evidence>
<dbReference type="AlphaFoldDB" id="A0AAD1FKW7"/>
<dbReference type="Proteomes" id="UP000258667">
    <property type="component" value="Chromosome"/>
</dbReference>